<dbReference type="GO" id="GO:0005886">
    <property type="term" value="C:plasma membrane"/>
    <property type="evidence" value="ECO:0007669"/>
    <property type="project" value="TreeGrafter"/>
</dbReference>
<dbReference type="PANTHER" id="PTHR11686">
    <property type="entry name" value="GAMMA GLUTAMYL TRANSPEPTIDASE"/>
    <property type="match status" value="1"/>
</dbReference>
<sequence>MCPTIFTDTNGLRLVIGGSGGPKITTAVASVSMRNLWFGENIKQAIDSQRLHHQLFADEIIYEKQFPQNILKQLKAKGHVVKQLSEGDRGAVIIAISKENGKLYANSDYRKGGAVEGA</sequence>
<name>A0A7R9QQC8_9ACAR</name>
<evidence type="ECO:0000256" key="1">
    <source>
        <dbReference type="PIRSR" id="PIRSR600101-2"/>
    </source>
</evidence>
<dbReference type="EMBL" id="CAJPVJ010007373">
    <property type="protein sequence ID" value="CAG2171182.1"/>
    <property type="molecule type" value="Genomic_DNA"/>
</dbReference>
<dbReference type="Gene3D" id="3.60.20.40">
    <property type="match status" value="1"/>
</dbReference>
<feature type="binding site" evidence="1">
    <location>
        <position position="21"/>
    </location>
    <ligand>
        <name>L-glutamate</name>
        <dbReference type="ChEBI" id="CHEBI:29985"/>
    </ligand>
</feature>
<dbReference type="PANTHER" id="PTHR11686:SF9">
    <property type="entry name" value="RE13973P"/>
    <property type="match status" value="1"/>
</dbReference>
<dbReference type="Proteomes" id="UP000728032">
    <property type="component" value="Unassembled WGS sequence"/>
</dbReference>
<dbReference type="GO" id="GO:0006751">
    <property type="term" value="P:glutathione catabolic process"/>
    <property type="evidence" value="ECO:0007669"/>
    <property type="project" value="InterPro"/>
</dbReference>
<dbReference type="InterPro" id="IPR043137">
    <property type="entry name" value="GGT_ssub_C"/>
</dbReference>
<protein>
    <submittedName>
        <fullName evidence="2">Uncharacterized protein</fullName>
    </submittedName>
</protein>
<dbReference type="InterPro" id="IPR029055">
    <property type="entry name" value="Ntn_hydrolases_N"/>
</dbReference>
<keyword evidence="3" id="KW-1185">Reference proteome</keyword>
<evidence type="ECO:0000313" key="2">
    <source>
        <dbReference type="EMBL" id="CAD7653995.1"/>
    </source>
</evidence>
<reference evidence="2" key="1">
    <citation type="submission" date="2020-11" db="EMBL/GenBank/DDBJ databases">
        <authorList>
            <person name="Tran Van P."/>
        </authorList>
    </citation>
    <scope>NUCLEOTIDE SEQUENCE</scope>
</reference>
<dbReference type="GO" id="GO:0036374">
    <property type="term" value="F:glutathione hydrolase activity"/>
    <property type="evidence" value="ECO:0007669"/>
    <property type="project" value="InterPro"/>
</dbReference>
<dbReference type="InterPro" id="IPR000101">
    <property type="entry name" value="GGT_peptidase"/>
</dbReference>
<dbReference type="EMBL" id="OC922198">
    <property type="protein sequence ID" value="CAD7653995.1"/>
    <property type="molecule type" value="Genomic_DNA"/>
</dbReference>
<dbReference type="OrthoDB" id="6514874at2759"/>
<gene>
    <name evidence="2" type="ORF">ONB1V03_LOCUS10645</name>
</gene>
<evidence type="ECO:0000313" key="3">
    <source>
        <dbReference type="Proteomes" id="UP000728032"/>
    </source>
</evidence>
<organism evidence="2">
    <name type="scientific">Oppiella nova</name>
    <dbReference type="NCBI Taxonomy" id="334625"/>
    <lineage>
        <taxon>Eukaryota</taxon>
        <taxon>Metazoa</taxon>
        <taxon>Ecdysozoa</taxon>
        <taxon>Arthropoda</taxon>
        <taxon>Chelicerata</taxon>
        <taxon>Arachnida</taxon>
        <taxon>Acari</taxon>
        <taxon>Acariformes</taxon>
        <taxon>Sarcoptiformes</taxon>
        <taxon>Oribatida</taxon>
        <taxon>Brachypylina</taxon>
        <taxon>Oppioidea</taxon>
        <taxon>Oppiidae</taxon>
        <taxon>Oppiella</taxon>
    </lineage>
</organism>
<proteinExistence type="predicted"/>
<dbReference type="AlphaFoldDB" id="A0A7R9QQC8"/>
<accession>A0A7R9QQC8</accession>
<dbReference type="SUPFAM" id="SSF56235">
    <property type="entry name" value="N-terminal nucleophile aminohydrolases (Ntn hydrolases)"/>
    <property type="match status" value="1"/>
</dbReference>
<dbReference type="Pfam" id="PF01019">
    <property type="entry name" value="G_glu_transpept"/>
    <property type="match status" value="1"/>
</dbReference>